<feature type="compositionally biased region" description="Pro residues" evidence="3">
    <location>
        <begin position="120"/>
        <end position="132"/>
    </location>
</feature>
<sequence length="270" mass="29909">MAPKKRPGRAKKTVVTSTKVVEETVKVVVTPGGSGGEDDDNDNNESVEMISSSTKQNTENVEIFTSSPEKEHVLRTIPVEDKEEQIPAPDIVPQEQDEDETQPYSEPETASTPPRKEAPPPKSSEPLETPPPAEKRETRKKKFQEKAKEAGQEKKATTEKLRPKRRRRSVAGAGAGESYKRYVFKVMKQVHPEMGISSKAMTIVNNLMTDMFERFAEEAARLQKYTGRKTMSSREVQGAVKLVLPGELGKHAVAEGAKAVTNYVSYVPKS</sequence>
<feature type="compositionally biased region" description="Basic and acidic residues" evidence="3">
    <location>
        <begin position="68"/>
        <end position="80"/>
    </location>
</feature>
<evidence type="ECO:0000313" key="5">
    <source>
        <dbReference type="EMBL" id="EYU36118.1"/>
    </source>
</evidence>
<dbReference type="GO" id="GO:0003677">
    <property type="term" value="F:DNA binding"/>
    <property type="evidence" value="ECO:0007669"/>
    <property type="project" value="InterPro"/>
</dbReference>
<dbReference type="InterPro" id="IPR007125">
    <property type="entry name" value="H2A/H2B/H3"/>
</dbReference>
<dbReference type="OMA" id="ANDQETQ"/>
<dbReference type="AlphaFoldDB" id="A0A022R8Q6"/>
<feature type="domain" description="Core Histone H2A/H2B/H3" evidence="4">
    <location>
        <begin position="175"/>
        <end position="242"/>
    </location>
</feature>
<dbReference type="GO" id="GO:0030527">
    <property type="term" value="F:structural constituent of chromatin"/>
    <property type="evidence" value="ECO:0007669"/>
    <property type="project" value="InterPro"/>
</dbReference>
<dbReference type="GO" id="GO:0005634">
    <property type="term" value="C:nucleus"/>
    <property type="evidence" value="ECO:0007669"/>
    <property type="project" value="UniProtKB-ARBA"/>
</dbReference>
<dbReference type="GO" id="GO:0000786">
    <property type="term" value="C:nucleosome"/>
    <property type="evidence" value="ECO:0007669"/>
    <property type="project" value="InterPro"/>
</dbReference>
<dbReference type="KEGG" id="egt:105958862"/>
<evidence type="ECO:0000259" key="4">
    <source>
        <dbReference type="Pfam" id="PF00125"/>
    </source>
</evidence>
<dbReference type="CDD" id="cd22910">
    <property type="entry name" value="HFD_H2B"/>
    <property type="match status" value="1"/>
</dbReference>
<dbReference type="PANTHER" id="PTHR23428">
    <property type="entry name" value="HISTONE H2B"/>
    <property type="match status" value="1"/>
</dbReference>
<dbReference type="Pfam" id="PF00125">
    <property type="entry name" value="Histone"/>
    <property type="match status" value="1"/>
</dbReference>
<dbReference type="Gene3D" id="1.10.20.10">
    <property type="entry name" value="Histone, subunit A"/>
    <property type="match status" value="1"/>
</dbReference>
<feature type="compositionally biased region" description="Polar residues" evidence="3">
    <location>
        <begin position="102"/>
        <end position="112"/>
    </location>
</feature>
<evidence type="ECO:0000313" key="6">
    <source>
        <dbReference type="Proteomes" id="UP000030748"/>
    </source>
</evidence>
<accession>A0A022R8Q6</accession>
<dbReference type="SMART" id="SM00427">
    <property type="entry name" value="H2B"/>
    <property type="match status" value="1"/>
</dbReference>
<dbReference type="PRINTS" id="PR00621">
    <property type="entry name" value="HISTONEH2B"/>
</dbReference>
<comment type="similarity">
    <text evidence="2">Belongs to the histone H2B family.</text>
</comment>
<comment type="function">
    <text evidence="1">Core component of nucleosome. Nucleosomes wrap and compact DNA into chromatin, limiting DNA accessibility to the cellular machineries which require DNA as a template. Histones thereby play a central role in transcription regulation, DNA repair, DNA replication and chromosomal stability. DNA accessibility is regulated via a complex set of post-translational modifications of histones, also called histone code, and nucleosome remodeling.</text>
</comment>
<evidence type="ECO:0000256" key="1">
    <source>
        <dbReference type="ARBA" id="ARBA00002001"/>
    </source>
</evidence>
<name>A0A022R8Q6_ERYGU</name>
<proteinExistence type="inferred from homology"/>
<dbReference type="EMBL" id="KI630592">
    <property type="protein sequence ID" value="EYU36118.1"/>
    <property type="molecule type" value="Genomic_DNA"/>
</dbReference>
<dbReference type="GO" id="GO:0046982">
    <property type="term" value="F:protein heterodimerization activity"/>
    <property type="evidence" value="ECO:0007669"/>
    <property type="project" value="InterPro"/>
</dbReference>
<organism evidence="5 6">
    <name type="scientific">Erythranthe guttata</name>
    <name type="common">Yellow monkey flower</name>
    <name type="synonym">Mimulus guttatus</name>
    <dbReference type="NCBI Taxonomy" id="4155"/>
    <lineage>
        <taxon>Eukaryota</taxon>
        <taxon>Viridiplantae</taxon>
        <taxon>Streptophyta</taxon>
        <taxon>Embryophyta</taxon>
        <taxon>Tracheophyta</taxon>
        <taxon>Spermatophyta</taxon>
        <taxon>Magnoliopsida</taxon>
        <taxon>eudicotyledons</taxon>
        <taxon>Gunneridae</taxon>
        <taxon>Pentapetalae</taxon>
        <taxon>asterids</taxon>
        <taxon>lamiids</taxon>
        <taxon>Lamiales</taxon>
        <taxon>Phrymaceae</taxon>
        <taxon>Erythranthe</taxon>
    </lineage>
</organism>
<dbReference type="STRING" id="4155.A0A022R8Q6"/>
<dbReference type="InterPro" id="IPR009072">
    <property type="entry name" value="Histone-fold"/>
</dbReference>
<dbReference type="eggNOG" id="KOG1744">
    <property type="taxonomic scope" value="Eukaryota"/>
</dbReference>
<feature type="compositionally biased region" description="Acidic residues" evidence="3">
    <location>
        <begin position="36"/>
        <end position="45"/>
    </location>
</feature>
<protein>
    <recommendedName>
        <fullName evidence="4">Core Histone H2A/H2B/H3 domain-containing protein</fullName>
    </recommendedName>
</protein>
<dbReference type="InterPro" id="IPR000558">
    <property type="entry name" value="Histone_H2B"/>
</dbReference>
<reference evidence="5 6" key="1">
    <citation type="journal article" date="2013" name="Proc. Natl. Acad. Sci. U.S.A.">
        <title>Fine-scale variation in meiotic recombination in Mimulus inferred from population shotgun sequencing.</title>
        <authorList>
            <person name="Hellsten U."/>
            <person name="Wright K.M."/>
            <person name="Jenkins J."/>
            <person name="Shu S."/>
            <person name="Yuan Y."/>
            <person name="Wessler S.R."/>
            <person name="Schmutz J."/>
            <person name="Willis J.H."/>
            <person name="Rokhsar D.S."/>
        </authorList>
    </citation>
    <scope>NUCLEOTIDE SEQUENCE [LARGE SCALE GENOMIC DNA]</scope>
    <source>
        <strain evidence="6">cv. DUN x IM62</strain>
    </source>
</reference>
<gene>
    <name evidence="5" type="ORF">MIMGU_mgv1a011789mg</name>
</gene>
<dbReference type="SUPFAM" id="SSF47113">
    <property type="entry name" value="Histone-fold"/>
    <property type="match status" value="1"/>
</dbReference>
<evidence type="ECO:0000256" key="2">
    <source>
        <dbReference type="ARBA" id="ARBA00006846"/>
    </source>
</evidence>
<dbReference type="FunFam" id="1.10.20.10:FF:000043">
    <property type="entry name" value="Histone H2B"/>
    <property type="match status" value="1"/>
</dbReference>
<dbReference type="PhylomeDB" id="A0A022R8Q6"/>
<feature type="compositionally biased region" description="Polar residues" evidence="3">
    <location>
        <begin position="49"/>
        <end position="67"/>
    </location>
</feature>
<feature type="region of interest" description="Disordered" evidence="3">
    <location>
        <begin position="27"/>
        <end position="173"/>
    </location>
</feature>
<feature type="compositionally biased region" description="Basic and acidic residues" evidence="3">
    <location>
        <begin position="144"/>
        <end position="161"/>
    </location>
</feature>
<dbReference type="Proteomes" id="UP000030748">
    <property type="component" value="Unassembled WGS sequence"/>
</dbReference>
<evidence type="ECO:0000256" key="3">
    <source>
        <dbReference type="SAM" id="MobiDB-lite"/>
    </source>
</evidence>
<keyword evidence="6" id="KW-1185">Reference proteome</keyword>
<dbReference type="OrthoDB" id="1913820at2759"/>